<feature type="domain" description="Protein kinase" evidence="11">
    <location>
        <begin position="142"/>
        <end position="406"/>
    </location>
</feature>
<feature type="domain" description="Response regulatory" evidence="12">
    <location>
        <begin position="8"/>
        <end position="126"/>
    </location>
</feature>
<dbReference type="Gene3D" id="1.10.10.10">
    <property type="entry name" value="Winged helix-like DNA-binding domain superfamily/Winged helix DNA-binding domain"/>
    <property type="match status" value="1"/>
</dbReference>
<dbReference type="SUPFAM" id="SSF52172">
    <property type="entry name" value="CheY-like"/>
    <property type="match status" value="1"/>
</dbReference>
<keyword evidence="2" id="KW-0723">Serine/threonine-protein kinase</keyword>
<dbReference type="SMART" id="SM00448">
    <property type="entry name" value="REC"/>
    <property type="match status" value="1"/>
</dbReference>
<dbReference type="InterPro" id="IPR051131">
    <property type="entry name" value="NEK_Ser/Thr_kinase_NIMA"/>
</dbReference>
<evidence type="ECO:0000313" key="14">
    <source>
        <dbReference type="Proteomes" id="UP000039865"/>
    </source>
</evidence>
<accession>A0A078B302</accession>
<sequence>MATQRTYSILLAEDEQFQRLALFDLLELCEYEVTTVEDGKRALAELRDENKEFDMVLLDLYMPEMDGFELLSLMQEDEKLSLIPVVVMSADGDKEIVANCLRMGAKDYLVKPIRFQECKGLVRHMSISSVSSDKSEKGLHKYEKIRYVDGGATGQIDLVRSKHDGNQYALKQVKLMYLSEKDKQNVQNEILLLKVLSGPTLIKFIESFSDKDSQYIVMEYADGGNLAQKIQKKITNGQKFAYDETLRYIAQITLALMAMHSKNILHRDIKTQNIFVAKNDILKLGDFGISKQMDTKSALNATSCGTPYYMSPEVCKSQPYDSKADVWGLGVILYEFITLTKPFDAEKISELFERIQKEPYPPLPEDTHSNLKMLVSLLLNKDYSKRPNIFEFSRIPCVYKAIRKFVEENNCQNEVLNIFDMDGKQVSESTDKDKDHDESKKSEENDKLGKFQLEQLEEIAELIRNDIHIQDYQNGWFSKHLRCAQGRDIYRWIIEHVEANEKKARSICQVMLEKEILQDIKGFPEFEITGLYRIWKDKPRCALEVSQLLVGKAEELFEQAIKEEDGVTTIEVEAALKSQQYQGYLNAISELEKVNVNEMENNERISFFLNVYQCMYIHHFLKMTNEGRGVDGQGSGSTLVSYFSKIKSFVWDYSIKAFYYRIGGFDFSLDQIKHGLLRGNKKSPLAYLRTLGGGDQRAQLIKEMNDPRINFVCLDFPEVVEHIDRFGSSDIDQALDVYVSEIVNSRMVYNPVQNELTLPRCLQTYLLDFTNGSGKEEDLLKFVFKYYTLGEVQQINQLILSFRQVKIKQLKIYVKEEL</sequence>
<gene>
    <name evidence="13" type="primary">Contig9969.g10654</name>
    <name evidence="13" type="ORF">STYLEM_16732</name>
</gene>
<dbReference type="OrthoDB" id="248923at2759"/>
<dbReference type="OMA" id="YNTMVLH"/>
<dbReference type="EC" id="2.7.11.1" evidence="1"/>
<dbReference type="CDD" id="cd00156">
    <property type="entry name" value="REC"/>
    <property type="match status" value="1"/>
</dbReference>
<dbReference type="GO" id="GO:0004674">
    <property type="term" value="F:protein serine/threonine kinase activity"/>
    <property type="evidence" value="ECO:0007669"/>
    <property type="project" value="UniProtKB-KW"/>
</dbReference>
<dbReference type="InterPro" id="IPR008271">
    <property type="entry name" value="Ser/Thr_kinase_AS"/>
</dbReference>
<keyword evidence="5 13" id="KW-0418">Kinase</keyword>
<dbReference type="Proteomes" id="UP000039865">
    <property type="component" value="Unassembled WGS sequence"/>
</dbReference>
<feature type="modified residue" description="4-aspartylphosphate" evidence="9">
    <location>
        <position position="59"/>
    </location>
</feature>
<keyword evidence="14" id="KW-1185">Reference proteome</keyword>
<dbReference type="SUPFAM" id="SSF46785">
    <property type="entry name" value="Winged helix' DNA-binding domain"/>
    <property type="match status" value="1"/>
</dbReference>
<dbReference type="PANTHER" id="PTHR44899:SF3">
    <property type="entry name" value="SERINE_THREONINE-PROTEIN KINASE NEK1"/>
    <property type="match status" value="1"/>
</dbReference>
<evidence type="ECO:0000256" key="1">
    <source>
        <dbReference type="ARBA" id="ARBA00012513"/>
    </source>
</evidence>
<evidence type="ECO:0000256" key="6">
    <source>
        <dbReference type="ARBA" id="ARBA00022840"/>
    </source>
</evidence>
<dbReference type="CDD" id="cd08215">
    <property type="entry name" value="STKc_Nek"/>
    <property type="match status" value="1"/>
</dbReference>
<evidence type="ECO:0000256" key="9">
    <source>
        <dbReference type="PROSITE-ProRule" id="PRU00169"/>
    </source>
</evidence>
<dbReference type="PROSITE" id="PS50011">
    <property type="entry name" value="PROTEIN_KINASE_DOM"/>
    <property type="match status" value="1"/>
</dbReference>
<dbReference type="Gene3D" id="3.30.200.20">
    <property type="entry name" value="Phosphorylase Kinase, domain 1"/>
    <property type="match status" value="1"/>
</dbReference>
<dbReference type="InterPro" id="IPR006869">
    <property type="entry name" value="DUF547"/>
</dbReference>
<evidence type="ECO:0000313" key="13">
    <source>
        <dbReference type="EMBL" id="CDW87622.1"/>
    </source>
</evidence>
<dbReference type="InterPro" id="IPR036388">
    <property type="entry name" value="WH-like_DNA-bd_sf"/>
</dbReference>
<keyword evidence="4" id="KW-0547">Nucleotide-binding</keyword>
<dbReference type="InterPro" id="IPR011009">
    <property type="entry name" value="Kinase-like_dom_sf"/>
</dbReference>
<dbReference type="EMBL" id="CCKQ01015787">
    <property type="protein sequence ID" value="CDW87622.1"/>
    <property type="molecule type" value="Genomic_DNA"/>
</dbReference>
<dbReference type="GO" id="GO:0005524">
    <property type="term" value="F:ATP binding"/>
    <property type="evidence" value="ECO:0007669"/>
    <property type="project" value="UniProtKB-KW"/>
</dbReference>
<evidence type="ECO:0000256" key="8">
    <source>
        <dbReference type="ARBA" id="ARBA00048679"/>
    </source>
</evidence>
<dbReference type="Pfam" id="PF00072">
    <property type="entry name" value="Response_reg"/>
    <property type="match status" value="1"/>
</dbReference>
<name>A0A078B302_STYLE</name>
<keyword evidence="9" id="KW-0597">Phosphoprotein</keyword>
<evidence type="ECO:0000259" key="12">
    <source>
        <dbReference type="PROSITE" id="PS50110"/>
    </source>
</evidence>
<protein>
    <recommendedName>
        <fullName evidence="1">non-specific serine/threonine protein kinase</fullName>
        <ecNumber evidence="1">2.7.11.1</ecNumber>
    </recommendedName>
</protein>
<dbReference type="InterPro" id="IPR001789">
    <property type="entry name" value="Sig_transdc_resp-reg_receiver"/>
</dbReference>
<comment type="catalytic activity">
    <reaction evidence="8">
        <text>L-seryl-[protein] + ATP = O-phospho-L-seryl-[protein] + ADP + H(+)</text>
        <dbReference type="Rhea" id="RHEA:17989"/>
        <dbReference type="Rhea" id="RHEA-COMP:9863"/>
        <dbReference type="Rhea" id="RHEA-COMP:11604"/>
        <dbReference type="ChEBI" id="CHEBI:15378"/>
        <dbReference type="ChEBI" id="CHEBI:29999"/>
        <dbReference type="ChEBI" id="CHEBI:30616"/>
        <dbReference type="ChEBI" id="CHEBI:83421"/>
        <dbReference type="ChEBI" id="CHEBI:456216"/>
        <dbReference type="EC" id="2.7.11.1"/>
    </reaction>
</comment>
<proteinExistence type="predicted"/>
<dbReference type="Pfam" id="PF00069">
    <property type="entry name" value="Pkinase"/>
    <property type="match status" value="1"/>
</dbReference>
<evidence type="ECO:0000256" key="4">
    <source>
        <dbReference type="ARBA" id="ARBA00022741"/>
    </source>
</evidence>
<dbReference type="SMART" id="SM00220">
    <property type="entry name" value="S_TKc"/>
    <property type="match status" value="1"/>
</dbReference>
<keyword evidence="6" id="KW-0067">ATP-binding</keyword>
<evidence type="ECO:0000256" key="10">
    <source>
        <dbReference type="SAM" id="MobiDB-lite"/>
    </source>
</evidence>
<reference evidence="13 14" key="1">
    <citation type="submission" date="2014-06" db="EMBL/GenBank/DDBJ databases">
        <authorList>
            <person name="Swart Estienne"/>
        </authorList>
    </citation>
    <scope>NUCLEOTIDE SEQUENCE [LARGE SCALE GENOMIC DNA]</scope>
    <source>
        <strain evidence="13 14">130c</strain>
    </source>
</reference>
<dbReference type="PROSITE" id="PS00108">
    <property type="entry name" value="PROTEIN_KINASE_ST"/>
    <property type="match status" value="1"/>
</dbReference>
<dbReference type="Gene3D" id="3.40.50.2300">
    <property type="match status" value="1"/>
</dbReference>
<evidence type="ECO:0000256" key="7">
    <source>
        <dbReference type="ARBA" id="ARBA00047899"/>
    </source>
</evidence>
<dbReference type="PANTHER" id="PTHR44899">
    <property type="entry name" value="CAMK FAMILY PROTEIN KINASE"/>
    <property type="match status" value="1"/>
</dbReference>
<feature type="region of interest" description="Disordered" evidence="10">
    <location>
        <begin position="426"/>
        <end position="447"/>
    </location>
</feature>
<evidence type="ECO:0000256" key="3">
    <source>
        <dbReference type="ARBA" id="ARBA00022679"/>
    </source>
</evidence>
<dbReference type="GO" id="GO:0000160">
    <property type="term" value="P:phosphorelay signal transduction system"/>
    <property type="evidence" value="ECO:0007669"/>
    <property type="project" value="InterPro"/>
</dbReference>
<keyword evidence="3" id="KW-0808">Transferase</keyword>
<dbReference type="PROSITE" id="PS50110">
    <property type="entry name" value="RESPONSE_REGULATORY"/>
    <property type="match status" value="1"/>
</dbReference>
<dbReference type="SUPFAM" id="SSF56112">
    <property type="entry name" value="Protein kinase-like (PK-like)"/>
    <property type="match status" value="1"/>
</dbReference>
<dbReference type="AlphaFoldDB" id="A0A078B302"/>
<evidence type="ECO:0000256" key="5">
    <source>
        <dbReference type="ARBA" id="ARBA00022777"/>
    </source>
</evidence>
<comment type="catalytic activity">
    <reaction evidence="7">
        <text>L-threonyl-[protein] + ATP = O-phospho-L-threonyl-[protein] + ADP + H(+)</text>
        <dbReference type="Rhea" id="RHEA:46608"/>
        <dbReference type="Rhea" id="RHEA-COMP:11060"/>
        <dbReference type="Rhea" id="RHEA-COMP:11605"/>
        <dbReference type="ChEBI" id="CHEBI:15378"/>
        <dbReference type="ChEBI" id="CHEBI:30013"/>
        <dbReference type="ChEBI" id="CHEBI:30616"/>
        <dbReference type="ChEBI" id="CHEBI:61977"/>
        <dbReference type="ChEBI" id="CHEBI:456216"/>
        <dbReference type="EC" id="2.7.11.1"/>
    </reaction>
</comment>
<dbReference type="Pfam" id="PF04784">
    <property type="entry name" value="DUF547"/>
    <property type="match status" value="1"/>
</dbReference>
<dbReference type="InterPro" id="IPR036390">
    <property type="entry name" value="WH_DNA-bd_sf"/>
</dbReference>
<organism evidence="13 14">
    <name type="scientific">Stylonychia lemnae</name>
    <name type="common">Ciliate</name>
    <dbReference type="NCBI Taxonomy" id="5949"/>
    <lineage>
        <taxon>Eukaryota</taxon>
        <taxon>Sar</taxon>
        <taxon>Alveolata</taxon>
        <taxon>Ciliophora</taxon>
        <taxon>Intramacronucleata</taxon>
        <taxon>Spirotrichea</taxon>
        <taxon>Stichotrichia</taxon>
        <taxon>Sporadotrichida</taxon>
        <taxon>Oxytrichidae</taxon>
        <taxon>Stylonychinae</taxon>
        <taxon>Stylonychia</taxon>
    </lineage>
</organism>
<dbReference type="InterPro" id="IPR011006">
    <property type="entry name" value="CheY-like_superfamily"/>
</dbReference>
<evidence type="ECO:0000256" key="2">
    <source>
        <dbReference type="ARBA" id="ARBA00022527"/>
    </source>
</evidence>
<dbReference type="Gene3D" id="1.10.510.10">
    <property type="entry name" value="Transferase(Phosphotransferase) domain 1"/>
    <property type="match status" value="1"/>
</dbReference>
<evidence type="ECO:0000259" key="11">
    <source>
        <dbReference type="PROSITE" id="PS50011"/>
    </source>
</evidence>
<dbReference type="InterPro" id="IPR000719">
    <property type="entry name" value="Prot_kinase_dom"/>
</dbReference>
<dbReference type="InParanoid" id="A0A078B302"/>